<gene>
    <name evidence="1" type="ORF">CYJ40_08785</name>
</gene>
<dbReference type="RefSeq" id="WP_101672798.1">
    <property type="nucleotide sequence ID" value="NZ_PKGO01000008.1"/>
</dbReference>
<name>A0A2I1IFF2_9MICO</name>
<protein>
    <submittedName>
        <fullName evidence="1">Uncharacterized protein</fullName>
    </submittedName>
</protein>
<evidence type="ECO:0000313" key="1">
    <source>
        <dbReference type="EMBL" id="PKY69867.1"/>
    </source>
</evidence>
<sequence length="488" mass="53786">MKQLFFVSTLTQVITLAAGIDEGAYDTGWLPQLASLPLGAQYSDRQSTGDRRQREDYPAVSERILVVANNSLSPETAYPLWVLDEAQPALKRFDRVIDLNATLFPKSPSTWNPSDTELPAWERLLRTQWDLGDSDLELIVESPQVNPAAAVGRIFHTAHQRVHADGLMSFGPTRNRIPLANAQRMASLHYLPYVEIDPLLLSEAGIVPVPLAWEAFRTVVAETADAVASELEADLSNVRELKAALITGQYLASLGILTEEEEQALHLAMIDEAAKRGAEAVVFKPHPSAPAAAMTPLGKHAEQRGMKFVPYTRPTIAEAVIEYLQPDMVIGCFSTALAVARAAYGIPAIAVGTKDVLEKVVPFENSNRVPLVLCDILMDGTTEGLSEAQVKHLQGLITAIAYAAMPTVVPHLRPAAEEFLTTAQHTSDLGYFRRRRLTKLSLPGALPKKKWVPSGRIEKRLPAPLRAPYRKFRRQVKRVKNRIKPTQP</sequence>
<comment type="caution">
    <text evidence="1">The sequence shown here is derived from an EMBL/GenBank/DDBJ whole genome shotgun (WGS) entry which is preliminary data.</text>
</comment>
<reference evidence="1 2" key="1">
    <citation type="submission" date="2017-12" db="EMBL/GenBank/DDBJ databases">
        <title>Phylogenetic diversity of female urinary microbiome.</title>
        <authorList>
            <person name="Thomas-White K."/>
            <person name="Wolfe A.J."/>
        </authorList>
    </citation>
    <scope>NUCLEOTIDE SEQUENCE [LARGE SCALE GENOMIC DNA]</scope>
    <source>
        <strain evidence="1 2">UMB0426</strain>
    </source>
</reference>
<organism evidence="1 2">
    <name type="scientific">Brevibacterium ravenspurgense</name>
    <dbReference type="NCBI Taxonomy" id="479117"/>
    <lineage>
        <taxon>Bacteria</taxon>
        <taxon>Bacillati</taxon>
        <taxon>Actinomycetota</taxon>
        <taxon>Actinomycetes</taxon>
        <taxon>Micrococcales</taxon>
        <taxon>Brevibacteriaceae</taxon>
        <taxon>Brevibacterium</taxon>
    </lineage>
</organism>
<dbReference type="STRING" id="1176165.GCA_001584405_01657"/>
<proteinExistence type="predicted"/>
<dbReference type="InterPro" id="IPR010866">
    <property type="entry name" value="A-2_8-polyST"/>
</dbReference>
<dbReference type="Pfam" id="PF07388">
    <property type="entry name" value="A-2_8-polyST"/>
    <property type="match status" value="1"/>
</dbReference>
<evidence type="ECO:0000313" key="2">
    <source>
        <dbReference type="Proteomes" id="UP000242755"/>
    </source>
</evidence>
<dbReference type="EMBL" id="PKGO01000008">
    <property type="protein sequence ID" value="PKY69867.1"/>
    <property type="molecule type" value="Genomic_DNA"/>
</dbReference>
<dbReference type="Proteomes" id="UP000242755">
    <property type="component" value="Unassembled WGS sequence"/>
</dbReference>
<dbReference type="AlphaFoldDB" id="A0A2I1IFF2"/>
<accession>A0A2I1IFF2</accession>